<dbReference type="Proteomes" id="UP000175691">
    <property type="component" value="Unassembled WGS sequence"/>
</dbReference>
<keyword evidence="2" id="KW-0805">Transcription regulation</keyword>
<dbReference type="GO" id="GO:0003700">
    <property type="term" value="F:DNA-binding transcription factor activity"/>
    <property type="evidence" value="ECO:0007669"/>
    <property type="project" value="InterPro"/>
</dbReference>
<comment type="caution">
    <text evidence="6">The sequence shown here is derived from an EMBL/GenBank/DDBJ whole genome shotgun (WGS) entry which is preliminary data.</text>
</comment>
<feature type="domain" description="HTH lysR-type" evidence="5">
    <location>
        <begin position="1"/>
        <end position="59"/>
    </location>
</feature>
<evidence type="ECO:0000256" key="1">
    <source>
        <dbReference type="ARBA" id="ARBA00009437"/>
    </source>
</evidence>
<dbReference type="GO" id="GO:0006351">
    <property type="term" value="P:DNA-templated transcription"/>
    <property type="evidence" value="ECO:0007669"/>
    <property type="project" value="TreeGrafter"/>
</dbReference>
<dbReference type="InterPro" id="IPR036390">
    <property type="entry name" value="WH_DNA-bd_sf"/>
</dbReference>
<dbReference type="Pfam" id="PF03466">
    <property type="entry name" value="LysR_substrate"/>
    <property type="match status" value="1"/>
</dbReference>
<dbReference type="CDD" id="cd08422">
    <property type="entry name" value="PBP2_CrgA_like"/>
    <property type="match status" value="1"/>
</dbReference>
<evidence type="ECO:0000256" key="2">
    <source>
        <dbReference type="ARBA" id="ARBA00023015"/>
    </source>
</evidence>
<dbReference type="Gene3D" id="3.40.190.290">
    <property type="match status" value="1"/>
</dbReference>
<gene>
    <name evidence="6" type="ORF">BFC18_02880</name>
</gene>
<name>A0A1E7ZG84_9ALTE</name>
<dbReference type="InterPro" id="IPR000847">
    <property type="entry name" value="LysR_HTH_N"/>
</dbReference>
<keyword evidence="3" id="KW-0238">DNA-binding</keyword>
<keyword evidence="4" id="KW-0804">Transcription</keyword>
<dbReference type="SUPFAM" id="SSF53850">
    <property type="entry name" value="Periplasmic binding protein-like II"/>
    <property type="match status" value="1"/>
</dbReference>
<sequence length="292" mass="32915">MYNLSDLETYIAVVENRGINAAAQMLKVSPATVSLRLSKLEQALSTVLVFRDSRKLKLSPEGEVFYQQVSTILEALRDAEFQIGARRSSVSGVLRVTMPPWVFSKFVLPALMTFEQQYPDLKLEFLVNDQFVNVVEDKQDVAIRVGKLPDSGLLGRKLVSNHRLLCASPGYLERFGTPENLTALRQHRWVVLPWQRQLKMREANKVVTFHTDARFTVSNSDNMTQAVLAGHGLGIKSFIAIREELESGKLVEVLPGVLADDDAPVWFLKPQNSLTTRKTEVFFAFMKSLFAQ</sequence>
<keyword evidence="7" id="KW-1185">Reference proteome</keyword>
<dbReference type="STRING" id="1656094.BFC18_02880"/>
<dbReference type="Gene3D" id="1.10.10.10">
    <property type="entry name" value="Winged helix-like DNA-binding domain superfamily/Winged helix DNA-binding domain"/>
    <property type="match status" value="1"/>
</dbReference>
<dbReference type="InterPro" id="IPR058163">
    <property type="entry name" value="LysR-type_TF_proteobact-type"/>
</dbReference>
<dbReference type="PANTHER" id="PTHR30537">
    <property type="entry name" value="HTH-TYPE TRANSCRIPTIONAL REGULATOR"/>
    <property type="match status" value="1"/>
</dbReference>
<comment type="similarity">
    <text evidence="1">Belongs to the LysR transcriptional regulatory family.</text>
</comment>
<evidence type="ECO:0000256" key="4">
    <source>
        <dbReference type="ARBA" id="ARBA00023163"/>
    </source>
</evidence>
<dbReference type="EMBL" id="MDHN01000004">
    <property type="protein sequence ID" value="OFC72516.1"/>
    <property type="molecule type" value="Genomic_DNA"/>
</dbReference>
<dbReference type="SUPFAM" id="SSF46785">
    <property type="entry name" value="Winged helix' DNA-binding domain"/>
    <property type="match status" value="1"/>
</dbReference>
<reference evidence="6 7" key="1">
    <citation type="submission" date="2016-08" db="EMBL/GenBank/DDBJ databases">
        <authorList>
            <person name="Seilhamer J.J."/>
        </authorList>
    </citation>
    <scope>NUCLEOTIDE SEQUENCE [LARGE SCALE GENOMIC DNA]</scope>
    <source>
        <strain evidence="6 7">KCTC 42603</strain>
    </source>
</reference>
<dbReference type="PROSITE" id="PS50931">
    <property type="entry name" value="HTH_LYSR"/>
    <property type="match status" value="1"/>
</dbReference>
<protein>
    <submittedName>
        <fullName evidence="6">Transcriptional regulator</fullName>
    </submittedName>
</protein>
<dbReference type="PANTHER" id="PTHR30537:SF5">
    <property type="entry name" value="HTH-TYPE TRANSCRIPTIONAL ACTIVATOR TTDR-RELATED"/>
    <property type="match status" value="1"/>
</dbReference>
<organism evidence="6 7">
    <name type="scientific">Alteromonas confluentis</name>
    <dbReference type="NCBI Taxonomy" id="1656094"/>
    <lineage>
        <taxon>Bacteria</taxon>
        <taxon>Pseudomonadati</taxon>
        <taxon>Pseudomonadota</taxon>
        <taxon>Gammaproteobacteria</taxon>
        <taxon>Alteromonadales</taxon>
        <taxon>Alteromonadaceae</taxon>
        <taxon>Alteromonas/Salinimonas group</taxon>
        <taxon>Alteromonas</taxon>
    </lineage>
</organism>
<evidence type="ECO:0000313" key="7">
    <source>
        <dbReference type="Proteomes" id="UP000175691"/>
    </source>
</evidence>
<dbReference type="AlphaFoldDB" id="A0A1E7ZG84"/>
<dbReference type="InterPro" id="IPR005119">
    <property type="entry name" value="LysR_subst-bd"/>
</dbReference>
<evidence type="ECO:0000313" key="6">
    <source>
        <dbReference type="EMBL" id="OFC72516.1"/>
    </source>
</evidence>
<dbReference type="Pfam" id="PF00126">
    <property type="entry name" value="HTH_1"/>
    <property type="match status" value="1"/>
</dbReference>
<accession>A0A1E7ZG84</accession>
<dbReference type="GO" id="GO:0043565">
    <property type="term" value="F:sequence-specific DNA binding"/>
    <property type="evidence" value="ECO:0007669"/>
    <property type="project" value="TreeGrafter"/>
</dbReference>
<dbReference type="RefSeq" id="WP_070123430.1">
    <property type="nucleotide sequence ID" value="NZ_MDHN01000004.1"/>
</dbReference>
<proteinExistence type="inferred from homology"/>
<dbReference type="InterPro" id="IPR036388">
    <property type="entry name" value="WH-like_DNA-bd_sf"/>
</dbReference>
<evidence type="ECO:0000256" key="3">
    <source>
        <dbReference type="ARBA" id="ARBA00023125"/>
    </source>
</evidence>
<dbReference type="OrthoDB" id="9786526at2"/>
<evidence type="ECO:0000259" key="5">
    <source>
        <dbReference type="PROSITE" id="PS50931"/>
    </source>
</evidence>